<dbReference type="EMBL" id="JAEMNX010000024">
    <property type="protein sequence ID" value="MBJ7539437.1"/>
    <property type="molecule type" value="Genomic_DNA"/>
</dbReference>
<evidence type="ECO:0000313" key="4">
    <source>
        <dbReference type="Proteomes" id="UP000628710"/>
    </source>
</evidence>
<dbReference type="AlphaFoldDB" id="A0A934N376"/>
<organism evidence="3 4">
    <name type="scientific">Marinomonas transparens</name>
    <dbReference type="NCBI Taxonomy" id="2795388"/>
    <lineage>
        <taxon>Bacteria</taxon>
        <taxon>Pseudomonadati</taxon>
        <taxon>Pseudomonadota</taxon>
        <taxon>Gammaproteobacteria</taxon>
        <taxon>Oceanospirillales</taxon>
        <taxon>Oceanospirillaceae</taxon>
        <taxon>Marinomonas</taxon>
    </lineage>
</organism>
<evidence type="ECO:0000313" key="3">
    <source>
        <dbReference type="EMBL" id="MBJ7539437.1"/>
    </source>
</evidence>
<dbReference type="PANTHER" id="PTHR33219">
    <property type="entry name" value="YLMG HOMOLOG PROTEIN 2, CHLOROPLASTIC"/>
    <property type="match status" value="1"/>
</dbReference>
<comment type="similarity">
    <text evidence="1">Belongs to the YggT family.</text>
</comment>
<protein>
    <submittedName>
        <fullName evidence="3">YggT family protein</fullName>
    </submittedName>
</protein>
<keyword evidence="2" id="KW-1133">Transmembrane helix</keyword>
<evidence type="ECO:0000256" key="1">
    <source>
        <dbReference type="ARBA" id="ARBA00010894"/>
    </source>
</evidence>
<dbReference type="Pfam" id="PF02325">
    <property type="entry name" value="CCB3_YggT"/>
    <property type="match status" value="2"/>
</dbReference>
<name>A0A934N376_9GAMM</name>
<keyword evidence="4" id="KW-1185">Reference proteome</keyword>
<dbReference type="Proteomes" id="UP000628710">
    <property type="component" value="Unassembled WGS sequence"/>
</dbReference>
<accession>A0A934N376</accession>
<keyword evidence="2" id="KW-0472">Membrane</keyword>
<dbReference type="PANTHER" id="PTHR33219:SF14">
    <property type="entry name" value="PROTEIN COFACTOR ASSEMBLY OF COMPLEX C SUBUNIT B CCB3, CHLOROPLASTIC-RELATED"/>
    <property type="match status" value="1"/>
</dbReference>
<reference evidence="3" key="1">
    <citation type="submission" date="2020-12" db="EMBL/GenBank/DDBJ databases">
        <title>Marinomonas arctica sp. nov., a psychrotolerant bacterium isolated from the Arctic.</title>
        <authorList>
            <person name="Zhang Y."/>
        </authorList>
    </citation>
    <scope>NUCLEOTIDE SEQUENCE</scope>
    <source>
        <strain evidence="3">C1424</strain>
    </source>
</reference>
<feature type="transmembrane region" description="Helical" evidence="2">
    <location>
        <begin position="68"/>
        <end position="90"/>
    </location>
</feature>
<sequence>MSSDPFILLVKTLGNLYLFIVLLRMILQLTRADFYNPVSQAIVRATSPLVLPLRRIVPAIGRLDTASLVLAFIVQLIVVVAVFSMVGFNGSPLHYAIYTIAGTLYHLLDLYFWAMLISVILSWVAPGANHPGAILVGQITAPLYGLCQRVIPPLGGLDLSPIFIFLGISILKQFLSPYVI</sequence>
<dbReference type="RefSeq" id="WP_199469837.1">
    <property type="nucleotide sequence ID" value="NZ_JAEMNX010000024.1"/>
</dbReference>
<evidence type="ECO:0000256" key="2">
    <source>
        <dbReference type="SAM" id="Phobius"/>
    </source>
</evidence>
<comment type="caution">
    <text evidence="3">The sequence shown here is derived from an EMBL/GenBank/DDBJ whole genome shotgun (WGS) entry which is preliminary data.</text>
</comment>
<keyword evidence="2" id="KW-0812">Transmembrane</keyword>
<proteinExistence type="inferred from homology"/>
<gene>
    <name evidence="3" type="ORF">I8J31_17290</name>
</gene>
<feature type="transmembrane region" description="Helical" evidence="2">
    <location>
        <begin position="6"/>
        <end position="27"/>
    </location>
</feature>
<dbReference type="GO" id="GO:0016020">
    <property type="term" value="C:membrane"/>
    <property type="evidence" value="ECO:0007669"/>
    <property type="project" value="InterPro"/>
</dbReference>
<feature type="transmembrane region" description="Helical" evidence="2">
    <location>
        <begin position="110"/>
        <end position="129"/>
    </location>
</feature>
<dbReference type="InterPro" id="IPR003425">
    <property type="entry name" value="CCB3/YggT"/>
</dbReference>